<dbReference type="OrthoDB" id="5103634at2759"/>
<dbReference type="EMBL" id="JAANBB010000005">
    <property type="protein sequence ID" value="KAF7557446.1"/>
    <property type="molecule type" value="Genomic_DNA"/>
</dbReference>
<feature type="signal peptide" evidence="2">
    <location>
        <begin position="1"/>
        <end position="27"/>
    </location>
</feature>
<accession>A0A9P5HL39</accession>
<keyword evidence="4" id="KW-1185">Reference proteome</keyword>
<dbReference type="AlphaFoldDB" id="A0A9P5HL39"/>
<evidence type="ECO:0000256" key="1">
    <source>
        <dbReference type="SAM" id="MobiDB-lite"/>
    </source>
</evidence>
<name>A0A9P5HL39_9HYPO</name>
<dbReference type="Proteomes" id="UP000722485">
    <property type="component" value="Unassembled WGS sequence"/>
</dbReference>
<gene>
    <name evidence="3" type="ORF">G7Z17_g634</name>
</gene>
<keyword evidence="2" id="KW-0732">Signal</keyword>
<evidence type="ECO:0000313" key="4">
    <source>
        <dbReference type="Proteomes" id="UP000722485"/>
    </source>
</evidence>
<organism evidence="3 4">
    <name type="scientific">Cylindrodendrum hubeiense</name>
    <dbReference type="NCBI Taxonomy" id="595255"/>
    <lineage>
        <taxon>Eukaryota</taxon>
        <taxon>Fungi</taxon>
        <taxon>Dikarya</taxon>
        <taxon>Ascomycota</taxon>
        <taxon>Pezizomycotina</taxon>
        <taxon>Sordariomycetes</taxon>
        <taxon>Hypocreomycetidae</taxon>
        <taxon>Hypocreales</taxon>
        <taxon>Nectriaceae</taxon>
        <taxon>Cylindrodendrum</taxon>
    </lineage>
</organism>
<evidence type="ECO:0000313" key="3">
    <source>
        <dbReference type="EMBL" id="KAF7557446.1"/>
    </source>
</evidence>
<reference evidence="3" key="1">
    <citation type="submission" date="2020-03" db="EMBL/GenBank/DDBJ databases">
        <title>Draft Genome Sequence of Cylindrodendrum hubeiense.</title>
        <authorList>
            <person name="Buettner E."/>
            <person name="Kellner H."/>
        </authorList>
    </citation>
    <scope>NUCLEOTIDE SEQUENCE</scope>
    <source>
        <strain evidence="3">IHI 201604</strain>
    </source>
</reference>
<feature type="chain" id="PRO_5040287917" evidence="2">
    <location>
        <begin position="28"/>
        <end position="508"/>
    </location>
</feature>
<protein>
    <submittedName>
        <fullName evidence="3">Uncharacterized protein</fullName>
    </submittedName>
</protein>
<feature type="region of interest" description="Disordered" evidence="1">
    <location>
        <begin position="185"/>
        <end position="204"/>
    </location>
</feature>
<comment type="caution">
    <text evidence="3">The sequence shown here is derived from an EMBL/GenBank/DDBJ whole genome shotgun (WGS) entry which is preliminary data.</text>
</comment>
<proteinExistence type="predicted"/>
<sequence>MQLLTTFRCSLMLTIATIYIEATAGEAVGFIPTSAGMHIGAVIPTTSGQIGVNPVSILPPASMFRGTVFESDAPTATTITKDHKTQTHEIFFAVTTNAAGDLDISIVDPELRSFLEKAAEEVPACVISKLRRIRDAILRRESCGISRFNENFQTFENAEEAIKDLEDQLVKSSPDHPAVKAYQELNPTEGEGSGDVPDPSDPDAVETVELSLASEEELTLLQAGAGPITGALGYEIRNPNSPATGPQCEDNDWSPLPSNVWNGKKGNVYGVFCKNIKPDKKVKITIDPSGKAKPVGWRFERSSTPDPDLYQGYRIDFTWTPNGASDKPACQLGCEEAMESFGKSTCGQKGSGKGQMATTASYNVYCGMYEYRIRKKKTSWVLGEQKCYKPDEFGKHKDVGPPQVRSFSKKACKNVKGYRIFKGDEDSVLHHEFTNGGVTYHFEARWDDDCELEEKHMTETNAWTPLGPNDIRCPELFENNFKNCNNGGVGGEIMAGCAKYIFKALPEK</sequence>
<evidence type="ECO:0000256" key="2">
    <source>
        <dbReference type="SAM" id="SignalP"/>
    </source>
</evidence>